<dbReference type="Pfam" id="PF00931">
    <property type="entry name" value="NB-ARC"/>
    <property type="match status" value="1"/>
</dbReference>
<feature type="domain" description="Disease resistance N-terminal" evidence="8">
    <location>
        <begin position="10"/>
        <end position="102"/>
    </location>
</feature>
<dbReference type="Gene3D" id="1.10.10.10">
    <property type="entry name" value="Winged helix-like DNA-binding domain superfamily/Winged helix DNA-binding domain"/>
    <property type="match status" value="1"/>
</dbReference>
<evidence type="ECO:0000256" key="4">
    <source>
        <dbReference type="ARBA" id="ARBA00022741"/>
    </source>
</evidence>
<reference evidence="12 13" key="2">
    <citation type="submission" date="2024-10" db="EMBL/GenBank/DDBJ databases">
        <authorList>
            <person name="Ryan C."/>
        </authorList>
    </citation>
    <scope>NUCLEOTIDE SEQUENCE [LARGE SCALE GENOMIC DNA]</scope>
</reference>
<dbReference type="GO" id="GO:0005524">
    <property type="term" value="F:ATP binding"/>
    <property type="evidence" value="ECO:0007669"/>
    <property type="project" value="UniProtKB-KW"/>
</dbReference>
<dbReference type="Gene3D" id="1.10.8.430">
    <property type="entry name" value="Helical domain of apoptotic protease-activating factors"/>
    <property type="match status" value="1"/>
</dbReference>
<dbReference type="PRINTS" id="PR00364">
    <property type="entry name" value="DISEASERSIST"/>
</dbReference>
<dbReference type="InterPro" id="IPR002182">
    <property type="entry name" value="NB-ARC"/>
</dbReference>
<evidence type="ECO:0000256" key="1">
    <source>
        <dbReference type="ARBA" id="ARBA00008894"/>
    </source>
</evidence>
<dbReference type="InterPro" id="IPR036388">
    <property type="entry name" value="WH-like_DNA-bd_sf"/>
</dbReference>
<dbReference type="InterPro" id="IPR027417">
    <property type="entry name" value="P-loop_NTPase"/>
</dbReference>
<dbReference type="FunFam" id="1.10.10.10:FF:000322">
    <property type="entry name" value="Probable disease resistance protein At1g63360"/>
    <property type="match status" value="1"/>
</dbReference>
<dbReference type="Proteomes" id="UP001497457">
    <property type="component" value="Chromosome 25rd"/>
</dbReference>
<feature type="domain" description="R13L1/DRL21-like LRR repeat region" evidence="11">
    <location>
        <begin position="678"/>
        <end position="806"/>
    </location>
</feature>
<proteinExistence type="inferred from homology"/>
<evidence type="ECO:0000313" key="13">
    <source>
        <dbReference type="Proteomes" id="UP001497457"/>
    </source>
</evidence>
<dbReference type="InterPro" id="IPR058922">
    <property type="entry name" value="WHD_DRP"/>
</dbReference>
<dbReference type="PANTHER" id="PTHR36766:SF30">
    <property type="entry name" value="TIR-NBS TYPE DISEASE RESISTANCE PROTEIN-RELATED"/>
    <property type="match status" value="1"/>
</dbReference>
<dbReference type="Pfam" id="PF25019">
    <property type="entry name" value="LRR_R13L1-DRL21"/>
    <property type="match status" value="1"/>
</dbReference>
<keyword evidence="6" id="KW-0067">ATP-binding</keyword>
<accession>A0ABC9BIB8</accession>
<dbReference type="PANTHER" id="PTHR36766">
    <property type="entry name" value="PLANT BROAD-SPECTRUM MILDEW RESISTANCE PROTEIN RPW8"/>
    <property type="match status" value="1"/>
</dbReference>
<dbReference type="GO" id="GO:0002758">
    <property type="term" value="P:innate immune response-activating signaling pathway"/>
    <property type="evidence" value="ECO:0007669"/>
    <property type="project" value="UniProtKB-ARBA"/>
</dbReference>
<organism evidence="12 13">
    <name type="scientific">Urochloa decumbens</name>
    <dbReference type="NCBI Taxonomy" id="240449"/>
    <lineage>
        <taxon>Eukaryota</taxon>
        <taxon>Viridiplantae</taxon>
        <taxon>Streptophyta</taxon>
        <taxon>Embryophyta</taxon>
        <taxon>Tracheophyta</taxon>
        <taxon>Spermatophyta</taxon>
        <taxon>Magnoliopsida</taxon>
        <taxon>Liliopsida</taxon>
        <taxon>Poales</taxon>
        <taxon>Poaceae</taxon>
        <taxon>PACMAD clade</taxon>
        <taxon>Panicoideae</taxon>
        <taxon>Panicodae</taxon>
        <taxon>Paniceae</taxon>
        <taxon>Melinidinae</taxon>
        <taxon>Urochloa</taxon>
    </lineage>
</organism>
<evidence type="ECO:0000259" key="11">
    <source>
        <dbReference type="Pfam" id="PF25019"/>
    </source>
</evidence>
<feature type="domain" description="NB-ARC" evidence="7">
    <location>
        <begin position="173"/>
        <end position="346"/>
    </location>
</feature>
<dbReference type="GO" id="GO:0042742">
    <property type="term" value="P:defense response to bacterium"/>
    <property type="evidence" value="ECO:0007669"/>
    <property type="project" value="UniProtKB-ARBA"/>
</dbReference>
<feature type="domain" description="Disease resistance protein At4g27190-like leucine-rich repeats" evidence="9">
    <location>
        <begin position="993"/>
        <end position="1131"/>
    </location>
</feature>
<evidence type="ECO:0000259" key="8">
    <source>
        <dbReference type="Pfam" id="PF18052"/>
    </source>
</evidence>
<dbReference type="Pfam" id="PF18052">
    <property type="entry name" value="Rx_N"/>
    <property type="match status" value="1"/>
</dbReference>
<keyword evidence="4" id="KW-0547">Nucleotide-binding</keyword>
<evidence type="ECO:0000313" key="12">
    <source>
        <dbReference type="EMBL" id="CAL5000083.1"/>
    </source>
</evidence>
<dbReference type="SUPFAM" id="SSF52058">
    <property type="entry name" value="L domain-like"/>
    <property type="match status" value="1"/>
</dbReference>
<dbReference type="Gene3D" id="3.80.10.10">
    <property type="entry name" value="Ribonuclease Inhibitor"/>
    <property type="match status" value="4"/>
</dbReference>
<dbReference type="InterPro" id="IPR032675">
    <property type="entry name" value="LRR_dom_sf"/>
</dbReference>
<evidence type="ECO:0000259" key="10">
    <source>
        <dbReference type="Pfam" id="PF23559"/>
    </source>
</evidence>
<dbReference type="Gene3D" id="3.40.50.300">
    <property type="entry name" value="P-loop containing nucleotide triphosphate hydrolases"/>
    <property type="match status" value="1"/>
</dbReference>
<keyword evidence="3" id="KW-0677">Repeat</keyword>
<dbReference type="InterPro" id="IPR056789">
    <property type="entry name" value="LRR_R13L1-DRL21"/>
</dbReference>
<evidence type="ECO:0000256" key="5">
    <source>
        <dbReference type="ARBA" id="ARBA00022821"/>
    </source>
</evidence>
<feature type="domain" description="Disease resistance protein winged helix" evidence="10">
    <location>
        <begin position="427"/>
        <end position="504"/>
    </location>
</feature>
<dbReference type="Pfam" id="PF23559">
    <property type="entry name" value="WHD_DRP"/>
    <property type="match status" value="1"/>
</dbReference>
<dbReference type="InterPro" id="IPR042197">
    <property type="entry name" value="Apaf_helical"/>
</dbReference>
<evidence type="ECO:0000259" key="9">
    <source>
        <dbReference type="Pfam" id="PF23247"/>
    </source>
</evidence>
<evidence type="ECO:0000259" key="7">
    <source>
        <dbReference type="Pfam" id="PF00931"/>
    </source>
</evidence>
<keyword evidence="2" id="KW-0433">Leucine-rich repeat</keyword>
<dbReference type="FunFam" id="1.10.8.430:FF:000003">
    <property type="entry name" value="Probable disease resistance protein At5g66910"/>
    <property type="match status" value="1"/>
</dbReference>
<dbReference type="EMBL" id="OZ075135">
    <property type="protein sequence ID" value="CAL5000083.1"/>
    <property type="molecule type" value="Genomic_DNA"/>
</dbReference>
<protein>
    <recommendedName>
        <fullName evidence="14">Disease resistance protein RGA3</fullName>
    </recommendedName>
</protein>
<reference evidence="13" key="1">
    <citation type="submission" date="2024-06" db="EMBL/GenBank/DDBJ databases">
        <authorList>
            <person name="Ryan C."/>
        </authorList>
    </citation>
    <scope>NUCLEOTIDE SEQUENCE [LARGE SCALE GENOMIC DNA]</scope>
</reference>
<sequence length="1187" mass="133908">MAGSLLLPWVEGLVGKAADALVQRVTSMWGADGDRHKLERQLVYVRSLLADAEEKAEAKTEAGRAVKAWMKKLKAAAYEADDVLDDFQYEALRRDAQSGESTSRKVLYFSRDRVVFHHKASRDLKNVLDKIDELVVEMNTFGLLERAEAPQVLYQQTHSSLDESLDIFGRDDDKEVVVKLLLDQQHQRNVQVLPIIGMGGLGKTTLAKMVYNNNKVQNHFDLMMWHCVSENFEATAVVRSVIELATNGRCDLPENIELLGGKLQETIGRKRFLLVLDNVWNEERHKWEDDLKPLLCSSNGGSGSMILVTSRSRQVAAIMGTLEPHELTCLSEDDSWKLFAKKAFSKGVQEQPELVIIGKHIVNRCKGLPLALKSMGGLMSSKPRVQQWEDIAKSNLGEATDEVLPILKLSYRHLSSEMKQCFAFCAVFPKDYVMEKDMLTQLWLANGFLHKEGTMDLLAQKAEFIFNELAWRSFLEDVKVRPLSDWPFYQAVGCKMHDLVHDLAKDVTDECAYATELVQREASIKDVHHIQVSRNELKEISGLLNGTSSLRTLLTQSKNSDLEESKLMSLRALRCEDPSIIHSQFMNAAHLRYLDLSNSGIVRMPDSLCVLYNLQSLRLNGCSRLQFLPEGMAALRNLEHLYLLRCESLERMPPKLSLLHNLRTLTTFIVDTKDGCGIEELKDLGHLGNRLELYNLGKVKTGSKVNIHEKRNLSELLLHWGRNLSFNLASEDVSNAEQVLESLAPHGELQILEIKSYRGPTISQWMRDPGMFKCIKKLRISTCPRCMELPIVWFSSTLEELILSDMNSLTTLCNNVDIEGAGFNSRLQIFPRLNIMELWSLPELERWAENTAGGPIMSVMFPLLKKLTILDCPKLARLPECPVLTLLCCTSWSKVFGRVSMPVAAPVSMPLGFCPSLVHLEVGVLADVVMPLENQQNHSQRPLDTLRSLKIQHDDGFTSIFKQSEFQLRLEDCFPILERLEFESCYSIVHWPVEELRCLPSLRSLYLLRCSKLEGKGSSSEETLPLPQLEKLQIASCDSLLEIPMLPTSLEEMGIELCGSLMALPPNLGNLANLRGLQLIHCDGLKVLPDGIDGLSSLEKLRISECPGIEKFPHGLLQRLPILKYLEIEGCPDLQRRCREGGEYFDSISMIPKKKKIILSAEAELMKPVDAQCTVCFSNPYSQLSIM</sequence>
<evidence type="ECO:0000256" key="3">
    <source>
        <dbReference type="ARBA" id="ARBA00022737"/>
    </source>
</evidence>
<name>A0ABC9BIB8_9POAL</name>
<dbReference type="InterPro" id="IPR057135">
    <property type="entry name" value="At4g27190-like_LRR"/>
</dbReference>
<dbReference type="InterPro" id="IPR041118">
    <property type="entry name" value="Rx_N"/>
</dbReference>
<dbReference type="Gene3D" id="1.20.5.4130">
    <property type="match status" value="1"/>
</dbReference>
<dbReference type="GO" id="GO:0009626">
    <property type="term" value="P:plant-type hypersensitive response"/>
    <property type="evidence" value="ECO:0007669"/>
    <property type="project" value="UniProtKB-ARBA"/>
</dbReference>
<gene>
    <name evidence="12" type="ORF">URODEC1_LOCUS64667</name>
</gene>
<evidence type="ECO:0000256" key="2">
    <source>
        <dbReference type="ARBA" id="ARBA00022614"/>
    </source>
</evidence>
<dbReference type="AlphaFoldDB" id="A0ABC9BIB8"/>
<comment type="similarity">
    <text evidence="1">Belongs to the disease resistance NB-LRR family.</text>
</comment>
<keyword evidence="5" id="KW-0611">Plant defense</keyword>
<evidence type="ECO:0008006" key="14">
    <source>
        <dbReference type="Google" id="ProtNLM"/>
    </source>
</evidence>
<evidence type="ECO:0000256" key="6">
    <source>
        <dbReference type="ARBA" id="ARBA00022840"/>
    </source>
</evidence>
<keyword evidence="13" id="KW-1185">Reference proteome</keyword>
<dbReference type="SUPFAM" id="SSF52540">
    <property type="entry name" value="P-loop containing nucleoside triphosphate hydrolases"/>
    <property type="match status" value="1"/>
</dbReference>
<dbReference type="Pfam" id="PF23247">
    <property type="entry name" value="LRR_RPS2"/>
    <property type="match status" value="1"/>
</dbReference>